<evidence type="ECO:0000256" key="1">
    <source>
        <dbReference type="ARBA" id="ARBA00004141"/>
    </source>
</evidence>
<comment type="caution">
    <text evidence="7">The sequence shown here is derived from an EMBL/GenBank/DDBJ whole genome shotgun (WGS) entry which is preliminary data.</text>
</comment>
<protein>
    <submittedName>
        <fullName evidence="7">Uncharacterized protein</fullName>
    </submittedName>
</protein>
<keyword evidence="8" id="KW-1185">Reference proteome</keyword>
<dbReference type="OrthoDB" id="430207at2759"/>
<evidence type="ECO:0000256" key="2">
    <source>
        <dbReference type="ARBA" id="ARBA00006824"/>
    </source>
</evidence>
<keyword evidence="4 6" id="KW-1133">Transmembrane helix</keyword>
<dbReference type="PANTHER" id="PTHR11266">
    <property type="entry name" value="PEROXISOMAL MEMBRANE PROTEIN 2, PXMP2 MPV17"/>
    <property type="match status" value="1"/>
</dbReference>
<dbReference type="AlphaFoldDB" id="A0A5C7ILV1"/>
<name>A0A5C7ILV1_9ROSI</name>
<comment type="similarity">
    <text evidence="2 6">Belongs to the peroxisomal membrane protein PXMP2/4 family.</text>
</comment>
<evidence type="ECO:0000256" key="3">
    <source>
        <dbReference type="ARBA" id="ARBA00022692"/>
    </source>
</evidence>
<keyword evidence="5 6" id="KW-0472">Membrane</keyword>
<evidence type="ECO:0000256" key="4">
    <source>
        <dbReference type="ARBA" id="ARBA00022989"/>
    </source>
</evidence>
<feature type="transmembrane region" description="Helical" evidence="6">
    <location>
        <begin position="160"/>
        <end position="182"/>
    </location>
</feature>
<feature type="transmembrane region" description="Helical" evidence="6">
    <location>
        <begin position="232"/>
        <end position="253"/>
    </location>
</feature>
<dbReference type="InterPro" id="IPR007248">
    <property type="entry name" value="Mpv17_PMP22"/>
</dbReference>
<proteinExistence type="inferred from homology"/>
<gene>
    <name evidence="7" type="ORF">EZV62_005065</name>
</gene>
<organism evidence="7 8">
    <name type="scientific">Acer yangbiense</name>
    <dbReference type="NCBI Taxonomy" id="1000413"/>
    <lineage>
        <taxon>Eukaryota</taxon>
        <taxon>Viridiplantae</taxon>
        <taxon>Streptophyta</taxon>
        <taxon>Embryophyta</taxon>
        <taxon>Tracheophyta</taxon>
        <taxon>Spermatophyta</taxon>
        <taxon>Magnoliopsida</taxon>
        <taxon>eudicotyledons</taxon>
        <taxon>Gunneridae</taxon>
        <taxon>Pentapetalae</taxon>
        <taxon>rosids</taxon>
        <taxon>malvids</taxon>
        <taxon>Sapindales</taxon>
        <taxon>Sapindaceae</taxon>
        <taxon>Hippocastanoideae</taxon>
        <taxon>Acereae</taxon>
        <taxon>Acer</taxon>
    </lineage>
</organism>
<evidence type="ECO:0000256" key="5">
    <source>
        <dbReference type="ARBA" id="ARBA00023136"/>
    </source>
</evidence>
<dbReference type="GO" id="GO:0005737">
    <property type="term" value="C:cytoplasm"/>
    <property type="evidence" value="ECO:0007669"/>
    <property type="project" value="TreeGrafter"/>
</dbReference>
<dbReference type="PANTHER" id="PTHR11266:SF80">
    <property type="entry name" value="PEROXISOMAL MEMBRANE PROTEIN 2"/>
    <property type="match status" value="1"/>
</dbReference>
<accession>A0A5C7ILV1</accession>
<evidence type="ECO:0000313" key="7">
    <source>
        <dbReference type="EMBL" id="TXG70130.1"/>
    </source>
</evidence>
<comment type="subcellular location">
    <subcellularLocation>
        <location evidence="1">Membrane</location>
        <topology evidence="1">Multi-pass membrane protein</topology>
    </subcellularLocation>
</comment>
<reference evidence="8" key="1">
    <citation type="journal article" date="2019" name="Gigascience">
        <title>De novo genome assembly of the endangered Acer yangbiense, a plant species with extremely small populations endemic to Yunnan Province, China.</title>
        <authorList>
            <person name="Yang J."/>
            <person name="Wariss H.M."/>
            <person name="Tao L."/>
            <person name="Zhang R."/>
            <person name="Yun Q."/>
            <person name="Hollingsworth P."/>
            <person name="Dao Z."/>
            <person name="Luo G."/>
            <person name="Guo H."/>
            <person name="Ma Y."/>
            <person name="Sun W."/>
        </authorList>
    </citation>
    <scope>NUCLEOTIDE SEQUENCE [LARGE SCALE GENOMIC DNA]</scope>
    <source>
        <strain evidence="8">cv. Malutang</strain>
    </source>
</reference>
<feature type="transmembrane region" description="Helical" evidence="6">
    <location>
        <begin position="134"/>
        <end position="154"/>
    </location>
</feature>
<dbReference type="Proteomes" id="UP000323000">
    <property type="component" value="Chromosome 2"/>
</dbReference>
<feature type="transmembrane region" description="Helical" evidence="6">
    <location>
        <begin position="194"/>
        <end position="212"/>
    </location>
</feature>
<evidence type="ECO:0000313" key="8">
    <source>
        <dbReference type="Proteomes" id="UP000323000"/>
    </source>
</evidence>
<sequence>MVVNPVTLTRKSPLLYRFVGFSRTPTSQFGQQIRIPANQVQISAFRACSSHSFRSYPLNSGHGTGFKDVFNSKTGLAHRSLYPARFSAVSGGGSGGGFGGSGDGNSGGGSSAGGAGGSNWSFFSWFKCILEEEYLTLAPPFLKVISIVLLYLALLAKYPVLTKAVTSALLTFIGDIICQVVIDQAPSLDVKRTFVFTLLGLVLVGPTLHFWYLHLSKLVPLPGVSGTLVRLLLDQFLFAPTFIGVFLSTLVTLEGRPSQVVPQLQQVLAANFVSVAWNVILSFKAHKEILPK</sequence>
<keyword evidence="3 6" id="KW-0812">Transmembrane</keyword>
<evidence type="ECO:0000256" key="6">
    <source>
        <dbReference type="RuleBase" id="RU363053"/>
    </source>
</evidence>
<dbReference type="EMBL" id="VAHF01000002">
    <property type="protein sequence ID" value="TXG70130.1"/>
    <property type="molecule type" value="Genomic_DNA"/>
</dbReference>
<dbReference type="GO" id="GO:0016020">
    <property type="term" value="C:membrane"/>
    <property type="evidence" value="ECO:0007669"/>
    <property type="project" value="UniProtKB-SubCell"/>
</dbReference>